<name>A0A3S5CGD0_9PLAT</name>
<proteinExistence type="predicted"/>
<evidence type="ECO:0000256" key="1">
    <source>
        <dbReference type="SAM" id="MobiDB-lite"/>
    </source>
</evidence>
<protein>
    <submittedName>
        <fullName evidence="2">Uncharacterized protein</fullName>
    </submittedName>
</protein>
<reference evidence="2" key="1">
    <citation type="submission" date="2018-11" db="EMBL/GenBank/DDBJ databases">
        <authorList>
            <consortium name="Pathogen Informatics"/>
        </authorList>
    </citation>
    <scope>NUCLEOTIDE SEQUENCE</scope>
</reference>
<evidence type="ECO:0000313" key="2">
    <source>
        <dbReference type="EMBL" id="VEL18929.1"/>
    </source>
</evidence>
<dbReference type="EMBL" id="CAAALY010039377">
    <property type="protein sequence ID" value="VEL18929.1"/>
    <property type="molecule type" value="Genomic_DNA"/>
</dbReference>
<feature type="region of interest" description="Disordered" evidence="1">
    <location>
        <begin position="75"/>
        <end position="106"/>
    </location>
</feature>
<accession>A0A3S5CGD0</accession>
<evidence type="ECO:0000313" key="3">
    <source>
        <dbReference type="Proteomes" id="UP000784294"/>
    </source>
</evidence>
<feature type="compositionally biased region" description="Basic and acidic residues" evidence="1">
    <location>
        <begin position="94"/>
        <end position="104"/>
    </location>
</feature>
<organism evidence="2 3">
    <name type="scientific">Protopolystoma xenopodis</name>
    <dbReference type="NCBI Taxonomy" id="117903"/>
    <lineage>
        <taxon>Eukaryota</taxon>
        <taxon>Metazoa</taxon>
        <taxon>Spiralia</taxon>
        <taxon>Lophotrochozoa</taxon>
        <taxon>Platyhelminthes</taxon>
        <taxon>Monogenea</taxon>
        <taxon>Polyopisthocotylea</taxon>
        <taxon>Polystomatidea</taxon>
        <taxon>Polystomatidae</taxon>
        <taxon>Protopolystoma</taxon>
    </lineage>
</organism>
<comment type="caution">
    <text evidence="2">The sequence shown here is derived from an EMBL/GenBank/DDBJ whole genome shotgun (WGS) entry which is preliminary data.</text>
</comment>
<keyword evidence="3" id="KW-1185">Reference proteome</keyword>
<gene>
    <name evidence="2" type="ORF">PXEA_LOCUS12369</name>
</gene>
<dbReference type="Proteomes" id="UP000784294">
    <property type="component" value="Unassembled WGS sequence"/>
</dbReference>
<sequence length="122" mass="13969">MINDQSNQLTSPATSPRMTEYEGMKRYKVTYISSLWEPFVVVKTSTYPMDPFMLPMGPGAMRTNLLDTKAVYKPLRSHQGEGRSKSHKVTANRSSKDSKPKNHVESLSQAWVTTHYLFRSRI</sequence>
<dbReference type="AlphaFoldDB" id="A0A3S5CGD0"/>